<dbReference type="SUPFAM" id="SSF53218">
    <property type="entry name" value="Molybdenum cofactor biosynthesis proteins"/>
    <property type="match status" value="1"/>
</dbReference>
<dbReference type="Pfam" id="PF00994">
    <property type="entry name" value="MoCF_biosynth"/>
    <property type="match status" value="1"/>
</dbReference>
<dbReference type="NCBIfam" id="NF045515">
    <property type="entry name" value="Glp_gephyrin"/>
    <property type="match status" value="1"/>
</dbReference>
<keyword evidence="7" id="KW-0479">Metal-binding</keyword>
<organism evidence="9 10">
    <name type="scientific">Microbacterium enclense</name>
    <dbReference type="NCBI Taxonomy" id="993073"/>
    <lineage>
        <taxon>Bacteria</taxon>
        <taxon>Bacillati</taxon>
        <taxon>Actinomycetota</taxon>
        <taxon>Actinomycetes</taxon>
        <taxon>Micrococcales</taxon>
        <taxon>Microbacteriaceae</taxon>
        <taxon>Microbacterium</taxon>
    </lineage>
</organism>
<dbReference type="SUPFAM" id="SSF63867">
    <property type="entry name" value="MoeA C-terminal domain-like"/>
    <property type="match status" value="1"/>
</dbReference>
<dbReference type="InterPro" id="IPR005111">
    <property type="entry name" value="MoeA_C_domain_IV"/>
</dbReference>
<dbReference type="UniPathway" id="UPA00344"/>
<dbReference type="NCBIfam" id="TIGR00177">
    <property type="entry name" value="molyb_syn"/>
    <property type="match status" value="1"/>
</dbReference>
<dbReference type="InterPro" id="IPR036425">
    <property type="entry name" value="MoaB/Mog-like_dom_sf"/>
</dbReference>
<comment type="catalytic activity">
    <reaction evidence="6">
        <text>adenylyl-molybdopterin + molybdate = Mo-molybdopterin + AMP + H(+)</text>
        <dbReference type="Rhea" id="RHEA:35047"/>
        <dbReference type="ChEBI" id="CHEBI:15378"/>
        <dbReference type="ChEBI" id="CHEBI:36264"/>
        <dbReference type="ChEBI" id="CHEBI:62727"/>
        <dbReference type="ChEBI" id="CHEBI:71302"/>
        <dbReference type="ChEBI" id="CHEBI:456215"/>
        <dbReference type="EC" id="2.10.1.1"/>
    </reaction>
</comment>
<comment type="function">
    <text evidence="1 7">Catalyzes the insertion of molybdate into adenylated molybdopterin with the concomitant release of AMP.</text>
</comment>
<evidence type="ECO:0000313" key="9">
    <source>
        <dbReference type="EMBL" id="SDC55511.1"/>
    </source>
</evidence>
<dbReference type="InterPro" id="IPR036688">
    <property type="entry name" value="MoeA_C_domain_IV_sf"/>
</dbReference>
<dbReference type="SUPFAM" id="SSF63882">
    <property type="entry name" value="MoeA N-terminal region -like"/>
    <property type="match status" value="1"/>
</dbReference>
<dbReference type="RefSeq" id="WP_058232690.1">
    <property type="nucleotide sequence ID" value="NZ_FMYG01000005.1"/>
</dbReference>
<evidence type="ECO:0000256" key="3">
    <source>
        <dbReference type="ARBA" id="ARBA00010763"/>
    </source>
</evidence>
<keyword evidence="7 9" id="KW-0808">Transferase</keyword>
<dbReference type="EMBL" id="FMYG01000005">
    <property type="protein sequence ID" value="SDC55511.1"/>
    <property type="molecule type" value="Genomic_DNA"/>
</dbReference>
<dbReference type="Proteomes" id="UP000183203">
    <property type="component" value="Unassembled WGS sequence"/>
</dbReference>
<dbReference type="GO" id="GO:0006777">
    <property type="term" value="P:Mo-molybdopterin cofactor biosynthetic process"/>
    <property type="evidence" value="ECO:0007669"/>
    <property type="project" value="UniProtKB-UniRule"/>
</dbReference>
<evidence type="ECO:0000256" key="2">
    <source>
        <dbReference type="ARBA" id="ARBA00005046"/>
    </source>
</evidence>
<dbReference type="PANTHER" id="PTHR10192">
    <property type="entry name" value="MOLYBDOPTERIN BIOSYNTHESIS PROTEIN"/>
    <property type="match status" value="1"/>
</dbReference>
<dbReference type="EC" id="2.10.1.1" evidence="7"/>
<evidence type="ECO:0000256" key="6">
    <source>
        <dbReference type="ARBA" id="ARBA00047317"/>
    </source>
</evidence>
<dbReference type="GO" id="GO:0061599">
    <property type="term" value="F:molybdopterin molybdotransferase activity"/>
    <property type="evidence" value="ECO:0007669"/>
    <property type="project" value="UniProtKB-UniRule"/>
</dbReference>
<keyword evidence="5 7" id="KW-0501">Molybdenum cofactor biosynthesis</keyword>
<dbReference type="InterPro" id="IPR001453">
    <property type="entry name" value="MoaB/Mog_dom"/>
</dbReference>
<dbReference type="GO" id="GO:0005829">
    <property type="term" value="C:cytosol"/>
    <property type="evidence" value="ECO:0007669"/>
    <property type="project" value="TreeGrafter"/>
</dbReference>
<dbReference type="InterPro" id="IPR038987">
    <property type="entry name" value="MoeA-like"/>
</dbReference>
<evidence type="ECO:0000256" key="1">
    <source>
        <dbReference type="ARBA" id="ARBA00002901"/>
    </source>
</evidence>
<dbReference type="Gene3D" id="2.40.340.10">
    <property type="entry name" value="MoeA, C-terminal, domain IV"/>
    <property type="match status" value="1"/>
</dbReference>
<dbReference type="InterPro" id="IPR005110">
    <property type="entry name" value="MoeA_linker/N"/>
</dbReference>
<gene>
    <name evidence="9" type="ORF">SAMN05216418_2533</name>
</gene>
<accession>A0A1G6MJ62</accession>
<protein>
    <recommendedName>
        <fullName evidence="7">Molybdopterin molybdenumtransferase</fullName>
        <ecNumber evidence="7">2.10.1.1</ecNumber>
    </recommendedName>
</protein>
<dbReference type="Pfam" id="PF03453">
    <property type="entry name" value="MoeA_N"/>
    <property type="match status" value="1"/>
</dbReference>
<feature type="domain" description="MoaB/Mog" evidence="8">
    <location>
        <begin position="187"/>
        <end position="322"/>
    </location>
</feature>
<evidence type="ECO:0000256" key="7">
    <source>
        <dbReference type="RuleBase" id="RU365090"/>
    </source>
</evidence>
<dbReference type="Gene3D" id="2.170.190.11">
    <property type="entry name" value="Molybdopterin biosynthesis moea protein, domain 3"/>
    <property type="match status" value="1"/>
</dbReference>
<dbReference type="GO" id="GO:0046872">
    <property type="term" value="F:metal ion binding"/>
    <property type="evidence" value="ECO:0007669"/>
    <property type="project" value="UniProtKB-UniRule"/>
</dbReference>
<reference evidence="9 10" key="1">
    <citation type="submission" date="2016-09" db="EMBL/GenBank/DDBJ databases">
        <authorList>
            <person name="Capua I."/>
            <person name="De Benedictis P."/>
            <person name="Joannis T."/>
            <person name="Lombin L.H."/>
            <person name="Cattoli G."/>
        </authorList>
    </citation>
    <scope>NUCLEOTIDE SEQUENCE [LARGE SCALE GENOMIC DNA]</scope>
    <source>
        <strain evidence="9 10">NIO-1002</strain>
    </source>
</reference>
<dbReference type="PANTHER" id="PTHR10192:SF5">
    <property type="entry name" value="GEPHYRIN"/>
    <property type="match status" value="1"/>
</dbReference>
<dbReference type="SMART" id="SM00852">
    <property type="entry name" value="MoCF_biosynth"/>
    <property type="match status" value="1"/>
</dbReference>
<dbReference type="CDD" id="cd00887">
    <property type="entry name" value="MoeA"/>
    <property type="match status" value="1"/>
</dbReference>
<evidence type="ECO:0000256" key="4">
    <source>
        <dbReference type="ARBA" id="ARBA00022505"/>
    </source>
</evidence>
<evidence type="ECO:0000259" key="8">
    <source>
        <dbReference type="SMART" id="SM00852"/>
    </source>
</evidence>
<evidence type="ECO:0000256" key="5">
    <source>
        <dbReference type="ARBA" id="ARBA00023150"/>
    </source>
</evidence>
<dbReference type="Gene3D" id="3.90.105.10">
    <property type="entry name" value="Molybdopterin biosynthesis moea protein, domain 2"/>
    <property type="match status" value="1"/>
</dbReference>
<dbReference type="AlphaFoldDB" id="A0A1G6MJ62"/>
<dbReference type="OrthoDB" id="9804758at2"/>
<sequence>MTELLTVEEHRAGVLAAVSLLPAETVSLSEAAGRTLAEPVLAAHDAPGFDNSSMDGFAVRFRDVEGADAARPTTLEVVADLPAGATDDPALAAGEVARIMTGAPVPTDADAIVPFEDTAGGLADSLDTVRVLRAPAAPGAFIRRRGGDTRTGDTVLSAGERLGPFALAAAAAAGAAEVRAHRRPRVAVVSTGSELVAPGTVPGRGQTPDSNATLLAALVAGADADLELVDRIGDDPAGIDAVLGRAARADVVVFTGGVSAGAYEPVRLALSDRIAFEKVAMQPGKPQAFGVLDDGRIVFGLPGNPVSVAVSFEVFVRPALLALQGRAVIDRRVARLTAAESWTTPPGRRQYLPAAVDLVAGTVRPATAGGSGSHLAASLARAEAFAIVPAEVSAVSVGDPLDVMLIP</sequence>
<dbReference type="Gene3D" id="3.40.980.10">
    <property type="entry name" value="MoaB/Mog-like domain"/>
    <property type="match status" value="1"/>
</dbReference>
<dbReference type="Pfam" id="PF03454">
    <property type="entry name" value="MoeA_C"/>
    <property type="match status" value="1"/>
</dbReference>
<name>A0A1G6MJ62_9MICO</name>
<proteinExistence type="inferred from homology"/>
<comment type="pathway">
    <text evidence="2 7">Cofactor biosynthesis; molybdopterin biosynthesis.</text>
</comment>
<comment type="cofactor">
    <cofactor evidence="7">
        <name>Mg(2+)</name>
        <dbReference type="ChEBI" id="CHEBI:18420"/>
    </cofactor>
</comment>
<evidence type="ECO:0000313" key="10">
    <source>
        <dbReference type="Proteomes" id="UP000183203"/>
    </source>
</evidence>
<keyword evidence="4 7" id="KW-0500">Molybdenum</keyword>
<keyword evidence="7" id="KW-0460">Magnesium</keyword>
<dbReference type="STRING" id="993073.AS029_11300"/>
<dbReference type="InterPro" id="IPR036135">
    <property type="entry name" value="MoeA_linker/N_sf"/>
</dbReference>
<comment type="similarity">
    <text evidence="3 7">Belongs to the MoeA family.</text>
</comment>